<gene>
    <name evidence="2" type="ORF">METZ01_LOCUS335808</name>
</gene>
<feature type="non-terminal residue" evidence="2">
    <location>
        <position position="1"/>
    </location>
</feature>
<feature type="transmembrane region" description="Helical" evidence="1">
    <location>
        <begin position="23"/>
        <end position="42"/>
    </location>
</feature>
<sequence>LEGDYAENSTTLAIVLGKRKTKFLSSVLVFSVIIIIALWQYFQYQILSLKSFSWNGEIYESVLIWGTDKYSTIYTTFLQFSLLLFVLRLFYAKTKTDFYYLSQFNKVIILLGICSIPIFTYFYLK</sequence>
<proteinExistence type="predicted"/>
<dbReference type="EMBL" id="UINC01113383">
    <property type="protein sequence ID" value="SVC82954.1"/>
    <property type="molecule type" value="Genomic_DNA"/>
</dbReference>
<name>A0A382QBL0_9ZZZZ</name>
<reference evidence="2" key="1">
    <citation type="submission" date="2018-05" db="EMBL/GenBank/DDBJ databases">
        <authorList>
            <person name="Lanie J.A."/>
            <person name="Ng W.-L."/>
            <person name="Kazmierczak K.M."/>
            <person name="Andrzejewski T.M."/>
            <person name="Davidsen T.M."/>
            <person name="Wayne K.J."/>
            <person name="Tettelin H."/>
            <person name="Glass J.I."/>
            <person name="Rusch D."/>
            <person name="Podicherti R."/>
            <person name="Tsui H.-C.T."/>
            <person name="Winkler M.E."/>
        </authorList>
    </citation>
    <scope>NUCLEOTIDE SEQUENCE</scope>
</reference>
<feature type="transmembrane region" description="Helical" evidence="1">
    <location>
        <begin position="104"/>
        <end position="124"/>
    </location>
</feature>
<evidence type="ECO:0000313" key="2">
    <source>
        <dbReference type="EMBL" id="SVC82954.1"/>
    </source>
</evidence>
<evidence type="ECO:0000256" key="1">
    <source>
        <dbReference type="SAM" id="Phobius"/>
    </source>
</evidence>
<protein>
    <submittedName>
        <fullName evidence="2">Uncharacterized protein</fullName>
    </submittedName>
</protein>
<dbReference type="AlphaFoldDB" id="A0A382QBL0"/>
<organism evidence="2">
    <name type="scientific">marine metagenome</name>
    <dbReference type="NCBI Taxonomy" id="408172"/>
    <lineage>
        <taxon>unclassified sequences</taxon>
        <taxon>metagenomes</taxon>
        <taxon>ecological metagenomes</taxon>
    </lineage>
</organism>
<accession>A0A382QBL0</accession>
<feature type="transmembrane region" description="Helical" evidence="1">
    <location>
        <begin position="73"/>
        <end position="92"/>
    </location>
</feature>
<keyword evidence="1" id="KW-1133">Transmembrane helix</keyword>
<keyword evidence="1" id="KW-0472">Membrane</keyword>
<keyword evidence="1" id="KW-0812">Transmembrane</keyword>